<feature type="compositionally biased region" description="Polar residues" evidence="1">
    <location>
        <begin position="123"/>
        <end position="133"/>
    </location>
</feature>
<evidence type="ECO:0000313" key="2">
    <source>
        <dbReference type="EMBL" id="KAJ8436069.1"/>
    </source>
</evidence>
<feature type="region of interest" description="Disordered" evidence="1">
    <location>
        <begin position="110"/>
        <end position="200"/>
    </location>
</feature>
<feature type="compositionally biased region" description="Polar residues" evidence="1">
    <location>
        <begin position="178"/>
        <end position="200"/>
    </location>
</feature>
<proteinExistence type="predicted"/>
<organism evidence="2 3">
    <name type="scientific">Carnegiea gigantea</name>
    <dbReference type="NCBI Taxonomy" id="171969"/>
    <lineage>
        <taxon>Eukaryota</taxon>
        <taxon>Viridiplantae</taxon>
        <taxon>Streptophyta</taxon>
        <taxon>Embryophyta</taxon>
        <taxon>Tracheophyta</taxon>
        <taxon>Spermatophyta</taxon>
        <taxon>Magnoliopsida</taxon>
        <taxon>eudicotyledons</taxon>
        <taxon>Gunneridae</taxon>
        <taxon>Pentapetalae</taxon>
        <taxon>Caryophyllales</taxon>
        <taxon>Cactineae</taxon>
        <taxon>Cactaceae</taxon>
        <taxon>Cactoideae</taxon>
        <taxon>Echinocereeae</taxon>
        <taxon>Carnegiea</taxon>
    </lineage>
</organism>
<dbReference type="AlphaFoldDB" id="A0A9Q1K3F3"/>
<comment type="caution">
    <text evidence="2">The sequence shown here is derived from an EMBL/GenBank/DDBJ whole genome shotgun (WGS) entry which is preliminary data.</text>
</comment>
<gene>
    <name evidence="2" type="ORF">Cgig2_000365</name>
</gene>
<dbReference type="Proteomes" id="UP001153076">
    <property type="component" value="Unassembled WGS sequence"/>
</dbReference>
<sequence>MSCPKLQEGYVSSISIKALPQTTLIMEKIKEKDISIFHLLRDNEPLEQWARFKFYQTLKLDDNTNNFVKSLNNRYVNLYDGIVHPIPDSCFWGECTLPTLDPPFELRKRGMPEKHKRKKSKLSIPQQMSSIHLNGTERGKKGKQIGHNNLICWKPRDKMKKPRQKTNNLVSRPKKIQKVSQASISVATVSRVPTQSSQAI</sequence>
<protein>
    <submittedName>
        <fullName evidence="2">Uncharacterized protein</fullName>
    </submittedName>
</protein>
<reference evidence="2" key="1">
    <citation type="submission" date="2022-04" db="EMBL/GenBank/DDBJ databases">
        <title>Carnegiea gigantea Genome sequencing and assembly v2.</title>
        <authorList>
            <person name="Copetti D."/>
            <person name="Sanderson M.J."/>
            <person name="Burquez A."/>
            <person name="Wojciechowski M.F."/>
        </authorList>
    </citation>
    <scope>NUCLEOTIDE SEQUENCE</scope>
    <source>
        <strain evidence="2">SGP5-SGP5p</strain>
        <tissue evidence="2">Aerial part</tissue>
    </source>
</reference>
<evidence type="ECO:0000313" key="3">
    <source>
        <dbReference type="Proteomes" id="UP001153076"/>
    </source>
</evidence>
<accession>A0A9Q1K3F3</accession>
<keyword evidence="3" id="KW-1185">Reference proteome</keyword>
<evidence type="ECO:0000256" key="1">
    <source>
        <dbReference type="SAM" id="MobiDB-lite"/>
    </source>
</evidence>
<dbReference type="EMBL" id="JAKOGI010000368">
    <property type="protein sequence ID" value="KAJ8436069.1"/>
    <property type="molecule type" value="Genomic_DNA"/>
</dbReference>
<dbReference type="OrthoDB" id="1939383at2759"/>
<name>A0A9Q1K3F3_9CARY</name>